<evidence type="ECO:0000313" key="9">
    <source>
        <dbReference type="EMBL" id="KIC78164.1"/>
    </source>
</evidence>
<keyword evidence="5 7" id="KW-1133">Transmembrane helix</keyword>
<feature type="transmembrane region" description="Helical" evidence="7">
    <location>
        <begin position="121"/>
        <end position="138"/>
    </location>
</feature>
<feature type="transmembrane region" description="Helical" evidence="7">
    <location>
        <begin position="235"/>
        <end position="254"/>
    </location>
</feature>
<evidence type="ECO:0000256" key="6">
    <source>
        <dbReference type="ARBA" id="ARBA00023136"/>
    </source>
</evidence>
<dbReference type="EMBL" id="JWIY01000001">
    <property type="protein sequence ID" value="KIC78164.1"/>
    <property type="molecule type" value="Genomic_DNA"/>
</dbReference>
<dbReference type="SUPFAM" id="SSF103473">
    <property type="entry name" value="MFS general substrate transporter"/>
    <property type="match status" value="1"/>
</dbReference>
<comment type="subcellular location">
    <subcellularLocation>
        <location evidence="1">Cell membrane</location>
        <topology evidence="1">Multi-pass membrane protein</topology>
    </subcellularLocation>
</comment>
<name>A0A0C1HLK9_STRCV</name>
<keyword evidence="3" id="KW-1003">Cell membrane</keyword>
<evidence type="ECO:0000256" key="5">
    <source>
        <dbReference type="ARBA" id="ARBA00022989"/>
    </source>
</evidence>
<dbReference type="AlphaFoldDB" id="A0A0C1HLK9"/>
<keyword evidence="6 7" id="KW-0472">Membrane</keyword>
<proteinExistence type="predicted"/>
<feature type="transmembrane region" description="Helical" evidence="7">
    <location>
        <begin position="266"/>
        <end position="284"/>
    </location>
</feature>
<evidence type="ECO:0000256" key="2">
    <source>
        <dbReference type="ARBA" id="ARBA00022448"/>
    </source>
</evidence>
<dbReference type="InterPro" id="IPR020846">
    <property type="entry name" value="MFS_dom"/>
</dbReference>
<dbReference type="OrthoDB" id="2351575at2"/>
<dbReference type="Gene3D" id="1.20.1250.20">
    <property type="entry name" value="MFS general substrate transporter like domains"/>
    <property type="match status" value="2"/>
</dbReference>
<dbReference type="Proteomes" id="UP000031339">
    <property type="component" value="Unassembled WGS sequence"/>
</dbReference>
<dbReference type="PANTHER" id="PTHR23513:SF6">
    <property type="entry name" value="MAJOR FACILITATOR SUPERFAMILY ASSOCIATED DOMAIN-CONTAINING PROTEIN"/>
    <property type="match status" value="1"/>
</dbReference>
<evidence type="ECO:0000256" key="3">
    <source>
        <dbReference type="ARBA" id="ARBA00022475"/>
    </source>
</evidence>
<keyword evidence="2" id="KW-0813">Transport</keyword>
<accession>A0A0C1HLK9</accession>
<protein>
    <recommendedName>
        <fullName evidence="8">Major facilitator superfamily (MFS) profile domain-containing protein</fullName>
    </recommendedName>
</protein>
<dbReference type="GO" id="GO:0022857">
    <property type="term" value="F:transmembrane transporter activity"/>
    <property type="evidence" value="ECO:0007669"/>
    <property type="project" value="InterPro"/>
</dbReference>
<keyword evidence="4 7" id="KW-0812">Transmembrane</keyword>
<gene>
    <name evidence="9" type="ORF">RN79_00880</name>
</gene>
<feature type="transmembrane region" description="Helical" evidence="7">
    <location>
        <begin position="324"/>
        <end position="346"/>
    </location>
</feature>
<organism evidence="9 10">
    <name type="scientific">Streptococcus constellatus</name>
    <dbReference type="NCBI Taxonomy" id="76860"/>
    <lineage>
        <taxon>Bacteria</taxon>
        <taxon>Bacillati</taxon>
        <taxon>Bacillota</taxon>
        <taxon>Bacilli</taxon>
        <taxon>Lactobacillales</taxon>
        <taxon>Streptococcaceae</taxon>
        <taxon>Streptococcus</taxon>
        <taxon>Streptococcus anginosus group</taxon>
    </lineage>
</organism>
<feature type="domain" description="Major facilitator superfamily (MFS) profile" evidence="8">
    <location>
        <begin position="200"/>
        <end position="377"/>
    </location>
</feature>
<feature type="transmembrane region" description="Helical" evidence="7">
    <location>
        <begin position="63"/>
        <end position="89"/>
    </location>
</feature>
<dbReference type="InterPro" id="IPR011701">
    <property type="entry name" value="MFS"/>
</dbReference>
<comment type="caution">
    <text evidence="9">The sequence shown here is derived from an EMBL/GenBank/DDBJ whole genome shotgun (WGS) entry which is preliminary data.</text>
</comment>
<feature type="transmembrane region" description="Helical" evidence="7">
    <location>
        <begin position="290"/>
        <end position="312"/>
    </location>
</feature>
<dbReference type="PANTHER" id="PTHR23513">
    <property type="entry name" value="INTEGRAL MEMBRANE EFFLUX PROTEIN-RELATED"/>
    <property type="match status" value="1"/>
</dbReference>
<feature type="transmembrane region" description="Helical" evidence="7">
    <location>
        <begin position="352"/>
        <end position="371"/>
    </location>
</feature>
<evidence type="ECO:0000256" key="7">
    <source>
        <dbReference type="SAM" id="Phobius"/>
    </source>
</evidence>
<evidence type="ECO:0000259" key="8">
    <source>
        <dbReference type="PROSITE" id="PS50850"/>
    </source>
</evidence>
<dbReference type="CDD" id="cd06173">
    <property type="entry name" value="MFS_MefA_like"/>
    <property type="match status" value="1"/>
</dbReference>
<dbReference type="GO" id="GO:0005886">
    <property type="term" value="C:plasma membrane"/>
    <property type="evidence" value="ECO:0007669"/>
    <property type="project" value="UniProtKB-SubCell"/>
</dbReference>
<dbReference type="Pfam" id="PF07690">
    <property type="entry name" value="MFS_1"/>
    <property type="match status" value="1"/>
</dbReference>
<feature type="transmembrane region" description="Helical" evidence="7">
    <location>
        <begin position="20"/>
        <end position="42"/>
    </location>
</feature>
<dbReference type="InterPro" id="IPR036259">
    <property type="entry name" value="MFS_trans_sf"/>
</dbReference>
<reference evidence="9 10" key="1">
    <citation type="submission" date="2014-12" db="EMBL/GenBank/DDBJ databases">
        <title>Partial genome sequence of Streptococcus constellatus KCOM 1650 (= ChDC B144).</title>
        <authorList>
            <person name="Kook J.-K."/>
            <person name="Park S.-N."/>
            <person name="Lim Y.K."/>
            <person name="Jo E."/>
        </authorList>
    </citation>
    <scope>NUCLEOTIDE SEQUENCE [LARGE SCALE GENOMIC DNA]</scope>
    <source>
        <strain evidence="9 10">KCOM 1650</strain>
    </source>
</reference>
<sequence length="377" mass="42087">MFNIIVGKLLYDRTGSSAAFGLTFMVEALIGILLQIFAGTAIDKLNPKWIMNLFGFIKGGATLLTSLLIIFTEISPLLLLGILIIIINFGKPFERTGSFVIVTKVAPNQNELLKLNGYNSSLLQVGQILGSFVIGLLLNIAKAEYYLLLVGLCYVVSATSLLFLNIISSLSRNILHIFSIKENFKSWKKFILTLSSNKQLMLLIILNGGDYNFSNFFTLSIVPATYMFFNNDNKMLSYIDVAYALGAIISGFFIARISQKIQLRHINILGMIITGIMFLFQGRYHNRTFFLLTCLILGFSNAASYTTFLTLIQKNTDSDNKGRIAALRNFSFSISSLVFIPIITYFQDMSIYLGYISSAATAFLFALLYKLSIRKGE</sequence>
<dbReference type="PROSITE" id="PS50850">
    <property type="entry name" value="MFS"/>
    <property type="match status" value="1"/>
</dbReference>
<evidence type="ECO:0000256" key="4">
    <source>
        <dbReference type="ARBA" id="ARBA00022692"/>
    </source>
</evidence>
<feature type="transmembrane region" description="Helical" evidence="7">
    <location>
        <begin position="145"/>
        <end position="167"/>
    </location>
</feature>
<evidence type="ECO:0000313" key="10">
    <source>
        <dbReference type="Proteomes" id="UP000031339"/>
    </source>
</evidence>
<evidence type="ECO:0000256" key="1">
    <source>
        <dbReference type="ARBA" id="ARBA00004651"/>
    </source>
</evidence>